<dbReference type="SUPFAM" id="SSF55073">
    <property type="entry name" value="Nucleotide cyclase"/>
    <property type="match status" value="1"/>
</dbReference>
<dbReference type="InterPro" id="IPR000160">
    <property type="entry name" value="GGDEF_dom"/>
</dbReference>
<dbReference type="Proteomes" id="UP000778523">
    <property type="component" value="Unassembled WGS sequence"/>
</dbReference>
<evidence type="ECO:0000313" key="3">
    <source>
        <dbReference type="Proteomes" id="UP000778523"/>
    </source>
</evidence>
<keyword evidence="3" id="KW-1185">Reference proteome</keyword>
<protein>
    <submittedName>
        <fullName evidence="2">Diguanylate cyclase</fullName>
    </submittedName>
</protein>
<name>A0ABX2IFX5_9RHOO</name>
<proteinExistence type="predicted"/>
<dbReference type="InterPro" id="IPR043128">
    <property type="entry name" value="Rev_trsase/Diguanyl_cyclase"/>
</dbReference>
<dbReference type="InterPro" id="IPR029787">
    <property type="entry name" value="Nucleotide_cyclase"/>
</dbReference>
<dbReference type="Pfam" id="PF00990">
    <property type="entry name" value="GGDEF"/>
    <property type="match status" value="1"/>
</dbReference>
<reference evidence="2 3" key="1">
    <citation type="submission" date="2020-06" db="EMBL/GenBank/DDBJ databases">
        <title>Draft genome of Uliginosibacterium sp. IMCC34675.</title>
        <authorList>
            <person name="Song J."/>
        </authorList>
    </citation>
    <scope>NUCLEOTIDE SEQUENCE [LARGE SCALE GENOMIC DNA]</scope>
    <source>
        <strain evidence="2 3">IMCC34675</strain>
    </source>
</reference>
<sequence length="463" mass="50946">MQWIGLSEQPASVLVAGMPRVELAALLVGELRAPVLLETSAWPQAAAWVRAIRAQPALSHLPLFLATRPDGAEPPGLASLLDGIAVDAAGRDAQAHEIMAQAARLTHVAATPGEALAQYLACRPAQRLHPVKDWTAPAYYRYPLVETLLTEGEDPYVWLERWSRRRILDTEVVVDRLRLCDQCSSAHMNHVDVCPSCASIDITSTRLLHCFTCGHVDQQESFQRQHRLECPKCSVALRHIGVDYDRPLEQLQCRQCKNLFVDADVRSQCMACGASSSPERLPVRPIAVYRLGGAGLLLARQGNLSPVLSGLDTVNFIVPALFERLLDWQIALARRYPESHFFSVIGLRVRNLEELVSTLGRSVTATLIDGFAERLRATLRTTDLTTRGDDDHIWLLTPHTDEAGARLLVSRMRELGQASRQANAAMLALSTAVVSMPGADGLPLEANQLMGLMASRLETEIET</sequence>
<dbReference type="Pfam" id="PF18551">
    <property type="entry name" value="TackOD1"/>
    <property type="match status" value="1"/>
</dbReference>
<dbReference type="Gene3D" id="3.30.70.270">
    <property type="match status" value="1"/>
</dbReference>
<comment type="caution">
    <text evidence="2">The sequence shown here is derived from an EMBL/GenBank/DDBJ whole genome shotgun (WGS) entry which is preliminary data.</text>
</comment>
<feature type="domain" description="GGDEF" evidence="1">
    <location>
        <begin position="340"/>
        <end position="463"/>
    </location>
</feature>
<gene>
    <name evidence="2" type="ORF">HJ583_011365</name>
</gene>
<evidence type="ECO:0000313" key="2">
    <source>
        <dbReference type="EMBL" id="NSL55625.1"/>
    </source>
</evidence>
<dbReference type="EMBL" id="JABCSC020000003">
    <property type="protein sequence ID" value="NSL55625.1"/>
    <property type="molecule type" value="Genomic_DNA"/>
</dbReference>
<accession>A0ABX2IFX5</accession>
<evidence type="ECO:0000259" key="1">
    <source>
        <dbReference type="PROSITE" id="PS50887"/>
    </source>
</evidence>
<dbReference type="InterPro" id="IPR040572">
    <property type="entry name" value="TackOD1"/>
</dbReference>
<dbReference type="PROSITE" id="PS50887">
    <property type="entry name" value="GGDEF"/>
    <property type="match status" value="1"/>
</dbReference>
<dbReference type="RefSeq" id="WP_170022046.1">
    <property type="nucleotide sequence ID" value="NZ_JABCSC020000003.1"/>
</dbReference>
<organism evidence="2 3">
    <name type="scientific">Uliginosibacterium aquaticum</name>
    <dbReference type="NCBI Taxonomy" id="2731212"/>
    <lineage>
        <taxon>Bacteria</taxon>
        <taxon>Pseudomonadati</taxon>
        <taxon>Pseudomonadota</taxon>
        <taxon>Betaproteobacteria</taxon>
        <taxon>Rhodocyclales</taxon>
        <taxon>Zoogloeaceae</taxon>
        <taxon>Uliginosibacterium</taxon>
    </lineage>
</organism>